<reference evidence="1" key="1">
    <citation type="journal article" date="2020" name="Stud. Mycol.">
        <title>101 Dothideomycetes genomes: a test case for predicting lifestyles and emergence of pathogens.</title>
        <authorList>
            <person name="Haridas S."/>
            <person name="Albert R."/>
            <person name="Binder M."/>
            <person name="Bloem J."/>
            <person name="Labutti K."/>
            <person name="Salamov A."/>
            <person name="Andreopoulos B."/>
            <person name="Baker S."/>
            <person name="Barry K."/>
            <person name="Bills G."/>
            <person name="Bluhm B."/>
            <person name="Cannon C."/>
            <person name="Castanera R."/>
            <person name="Culley D."/>
            <person name="Daum C."/>
            <person name="Ezra D."/>
            <person name="Gonzalez J."/>
            <person name="Henrissat B."/>
            <person name="Kuo A."/>
            <person name="Liang C."/>
            <person name="Lipzen A."/>
            <person name="Lutzoni F."/>
            <person name="Magnuson J."/>
            <person name="Mondo S."/>
            <person name="Nolan M."/>
            <person name="Ohm R."/>
            <person name="Pangilinan J."/>
            <person name="Park H.-J."/>
            <person name="Ramirez L."/>
            <person name="Alfaro M."/>
            <person name="Sun H."/>
            <person name="Tritt A."/>
            <person name="Yoshinaga Y."/>
            <person name="Zwiers L.-H."/>
            <person name="Turgeon B."/>
            <person name="Goodwin S."/>
            <person name="Spatafora J."/>
            <person name="Crous P."/>
            <person name="Grigoriev I."/>
        </authorList>
    </citation>
    <scope>NUCLEOTIDE SEQUENCE</scope>
    <source>
        <strain evidence="1">ATCC 200398</strain>
    </source>
</reference>
<keyword evidence="2" id="KW-1185">Reference proteome</keyword>
<gene>
    <name evidence="1" type="ORF">BDR25DRAFT_360982</name>
</gene>
<proteinExistence type="predicted"/>
<dbReference type="EMBL" id="MU003532">
    <property type="protein sequence ID" value="KAF2465083.1"/>
    <property type="molecule type" value="Genomic_DNA"/>
</dbReference>
<comment type="caution">
    <text evidence="1">The sequence shown here is derived from an EMBL/GenBank/DDBJ whole genome shotgun (WGS) entry which is preliminary data.</text>
</comment>
<sequence>MQLHQRLFIPLESGRHDARLSISFQTLIQPADIIILPEDIRPRHTSTIGVNRADLFSEIDTEREGVYIPAAIHPTSQLGTGPAEENIEIQDSERAEHGSFFLQFLVPGFRKGKTYRSDILVLSSSEPYHLRVLLFSRTAGTTSHSIFAPELGDSRKRRPRHELNDEMRGGGGVHTPRRKGGGESHVMSPLTLAINTGISLDNYVSPTGRLWLRTQGHLTNDWLECWLLTGRCANEPRSCRFRSLREMSCHLVNNIEQREVFQKRCQGTITYS</sequence>
<dbReference type="Proteomes" id="UP000799755">
    <property type="component" value="Unassembled WGS sequence"/>
</dbReference>
<evidence type="ECO:0000313" key="1">
    <source>
        <dbReference type="EMBL" id="KAF2465083.1"/>
    </source>
</evidence>
<name>A0ACB6QEP6_9PLEO</name>
<evidence type="ECO:0000313" key="2">
    <source>
        <dbReference type="Proteomes" id="UP000799755"/>
    </source>
</evidence>
<accession>A0ACB6QEP6</accession>
<protein>
    <submittedName>
        <fullName evidence="1">Uncharacterized protein</fullName>
    </submittedName>
</protein>
<organism evidence="1 2">
    <name type="scientific">Lindgomyces ingoldianus</name>
    <dbReference type="NCBI Taxonomy" id="673940"/>
    <lineage>
        <taxon>Eukaryota</taxon>
        <taxon>Fungi</taxon>
        <taxon>Dikarya</taxon>
        <taxon>Ascomycota</taxon>
        <taxon>Pezizomycotina</taxon>
        <taxon>Dothideomycetes</taxon>
        <taxon>Pleosporomycetidae</taxon>
        <taxon>Pleosporales</taxon>
        <taxon>Lindgomycetaceae</taxon>
        <taxon>Lindgomyces</taxon>
    </lineage>
</organism>